<accession>A0ACD5XGI2</accession>
<proteinExistence type="predicted"/>
<dbReference type="Proteomes" id="UP001732700">
    <property type="component" value="Chromosome 4D"/>
</dbReference>
<evidence type="ECO:0000313" key="1">
    <source>
        <dbReference type="EnsemblPlants" id="AVESA.00010b.r2.4DG0786110.1.CDS.1"/>
    </source>
</evidence>
<organism evidence="1 2">
    <name type="scientific">Avena sativa</name>
    <name type="common">Oat</name>
    <dbReference type="NCBI Taxonomy" id="4498"/>
    <lineage>
        <taxon>Eukaryota</taxon>
        <taxon>Viridiplantae</taxon>
        <taxon>Streptophyta</taxon>
        <taxon>Embryophyta</taxon>
        <taxon>Tracheophyta</taxon>
        <taxon>Spermatophyta</taxon>
        <taxon>Magnoliopsida</taxon>
        <taxon>Liliopsida</taxon>
        <taxon>Poales</taxon>
        <taxon>Poaceae</taxon>
        <taxon>BOP clade</taxon>
        <taxon>Pooideae</taxon>
        <taxon>Poodae</taxon>
        <taxon>Poeae</taxon>
        <taxon>Poeae Chloroplast Group 1 (Aveneae type)</taxon>
        <taxon>Aveninae</taxon>
        <taxon>Avena</taxon>
    </lineage>
</organism>
<protein>
    <submittedName>
        <fullName evidence="1">Uncharacterized protein</fullName>
    </submittedName>
</protein>
<reference evidence="1" key="1">
    <citation type="submission" date="2021-05" db="EMBL/GenBank/DDBJ databases">
        <authorList>
            <person name="Scholz U."/>
            <person name="Mascher M."/>
            <person name="Fiebig A."/>
        </authorList>
    </citation>
    <scope>NUCLEOTIDE SEQUENCE [LARGE SCALE GENOMIC DNA]</scope>
</reference>
<sequence length="411" mass="45577">MAAAPAEVPTPLTTPDLPPAKRRKKDPTRLEISPAVPAAAAEGWSSLPDDLVRRIADSFLATNDLDCYVSLRAVCPSWRAATDDPKKDTSDVRFHPQTWIVLDGVFPSHDDELLLLNVSTGRFLHKKLPLLRDYYVVATISGGFFVLADRSPPHAVSVFNPLSGDIIPFRAPMPLEVGVDFVADKQSLFGLVFLGNSCKIYTAFPDSEGFISRDCQQGVHNFLLKAVVGGAYLHIFRPAFVHAFAELADLVTSLRGDFVTLFSSDLPEDANDIQCFLVDLDMHMVLFMKVNGIFNVFKMNTEIGKLVKHVPSIGNFAIFIGHRRCLSVDANKFPGIEANCVYYTEHLGLSAHIFKCNIKDKKVEMISEAAEFVKQDKQFILVPDRPFTIIQLLCSYTVNTPDSQLALQQMS</sequence>
<reference evidence="1" key="2">
    <citation type="submission" date="2025-09" db="UniProtKB">
        <authorList>
            <consortium name="EnsemblPlants"/>
        </authorList>
    </citation>
    <scope>IDENTIFICATION</scope>
</reference>
<keyword evidence="2" id="KW-1185">Reference proteome</keyword>
<dbReference type="EnsemblPlants" id="AVESA.00010b.r2.4DG0786110.1">
    <property type="protein sequence ID" value="AVESA.00010b.r2.4DG0786110.1.CDS.1"/>
    <property type="gene ID" value="AVESA.00010b.r2.4DG0786110"/>
</dbReference>
<name>A0ACD5XGI2_AVESA</name>
<evidence type="ECO:0000313" key="2">
    <source>
        <dbReference type="Proteomes" id="UP001732700"/>
    </source>
</evidence>